<keyword evidence="4" id="KW-1185">Reference proteome</keyword>
<feature type="transmembrane region" description="Helical" evidence="1">
    <location>
        <begin position="50"/>
        <end position="72"/>
    </location>
</feature>
<dbReference type="PANTHER" id="PTHR33784">
    <property type="entry name" value="OS05G0482100 PROTEIN"/>
    <property type="match status" value="1"/>
</dbReference>
<keyword evidence="1" id="KW-0812">Transmembrane</keyword>
<feature type="domain" description="At2g35280-like TPR" evidence="2">
    <location>
        <begin position="1"/>
        <end position="64"/>
    </location>
</feature>
<dbReference type="InterPro" id="IPR057136">
    <property type="entry name" value="At2g35280_TPR_dom"/>
</dbReference>
<dbReference type="AlphaFoldDB" id="A0ABD1AN68"/>
<reference evidence="3 4" key="1">
    <citation type="submission" date="2024-04" db="EMBL/GenBank/DDBJ databases">
        <title>Genome assembly C_amara_ONT_v2.</title>
        <authorList>
            <person name="Yant L."/>
            <person name="Moore C."/>
            <person name="Slenker M."/>
        </authorList>
    </citation>
    <scope>NUCLEOTIDE SEQUENCE [LARGE SCALE GENOMIC DNA]</scope>
    <source>
        <tissue evidence="3">Leaf</tissue>
    </source>
</reference>
<evidence type="ECO:0000313" key="4">
    <source>
        <dbReference type="Proteomes" id="UP001558713"/>
    </source>
</evidence>
<organism evidence="3 4">
    <name type="scientific">Cardamine amara subsp. amara</name>
    <dbReference type="NCBI Taxonomy" id="228776"/>
    <lineage>
        <taxon>Eukaryota</taxon>
        <taxon>Viridiplantae</taxon>
        <taxon>Streptophyta</taxon>
        <taxon>Embryophyta</taxon>
        <taxon>Tracheophyta</taxon>
        <taxon>Spermatophyta</taxon>
        <taxon>Magnoliopsida</taxon>
        <taxon>eudicotyledons</taxon>
        <taxon>Gunneridae</taxon>
        <taxon>Pentapetalae</taxon>
        <taxon>rosids</taxon>
        <taxon>malvids</taxon>
        <taxon>Brassicales</taxon>
        <taxon>Brassicaceae</taxon>
        <taxon>Cardamineae</taxon>
        <taxon>Cardamine</taxon>
    </lineage>
</organism>
<dbReference type="PANTHER" id="PTHR33784:SF10">
    <property type="entry name" value="F-BOX PROTEIN"/>
    <property type="match status" value="1"/>
</dbReference>
<dbReference type="Proteomes" id="UP001558713">
    <property type="component" value="Unassembled WGS sequence"/>
</dbReference>
<keyword evidence="1" id="KW-1133">Transmembrane helix</keyword>
<comment type="caution">
    <text evidence="3">The sequence shown here is derived from an EMBL/GenBank/DDBJ whole genome shotgun (WGS) entry which is preliminary data.</text>
</comment>
<keyword evidence="1" id="KW-0472">Membrane</keyword>
<dbReference type="EMBL" id="JBANAX010000624">
    <property type="protein sequence ID" value="KAL1200311.1"/>
    <property type="molecule type" value="Genomic_DNA"/>
</dbReference>
<sequence>MNRCMKEINEEAIYRKGLRLYFDQDYTENIREEGLGLMAQASDDGNLEVIYVYGLILLCLCGDRVALAFSILSPLIKPLLSTTLKEVEILRVENVFRLWWYFNLITFVLH</sequence>
<accession>A0ABD1AN68</accession>
<evidence type="ECO:0000313" key="3">
    <source>
        <dbReference type="EMBL" id="KAL1200311.1"/>
    </source>
</evidence>
<gene>
    <name evidence="3" type="ORF">V5N11_004384</name>
</gene>
<evidence type="ECO:0000256" key="1">
    <source>
        <dbReference type="SAM" id="Phobius"/>
    </source>
</evidence>
<evidence type="ECO:0000259" key="2">
    <source>
        <dbReference type="Pfam" id="PF23310"/>
    </source>
</evidence>
<name>A0ABD1AN68_CARAN</name>
<dbReference type="Pfam" id="PF23310">
    <property type="entry name" value="TPR_27"/>
    <property type="match status" value="1"/>
</dbReference>
<protein>
    <submittedName>
        <fullName evidence="3">F-box protein</fullName>
    </submittedName>
</protein>
<dbReference type="InterPro" id="IPR040338">
    <property type="entry name" value="At1g67623-like"/>
</dbReference>
<proteinExistence type="predicted"/>